<sequence length="182" mass="20217">MPFCPKAVFAMPCASAHAAVSALADVIVVQGNHRCCAERRLLDTYVQQGRKQGVPPHKIVAWVRRKLGGGIVVWRRTVDGAIGCAIPCLFCTRELQRFDLLVHCPLGDGKWFSGKLTDAGAPTPRLTGGQQKVLRSQGWTLCDDPVPAAAEKPEQQQRPRGATNKKRSWRQDWKKDPQLQQR</sequence>
<feature type="signal peptide" evidence="2">
    <location>
        <begin position="1"/>
        <end position="18"/>
    </location>
</feature>
<evidence type="ECO:0000313" key="3">
    <source>
        <dbReference type="EMBL" id="KAI3434750.1"/>
    </source>
</evidence>
<evidence type="ECO:0000313" key="4">
    <source>
        <dbReference type="Proteomes" id="UP001055712"/>
    </source>
</evidence>
<gene>
    <name evidence="3" type="ORF">D9Q98_002810</name>
</gene>
<dbReference type="EMBL" id="SIDB01000003">
    <property type="protein sequence ID" value="KAI3434750.1"/>
    <property type="molecule type" value="Genomic_DNA"/>
</dbReference>
<reference evidence="3" key="2">
    <citation type="submission" date="2020-11" db="EMBL/GenBank/DDBJ databases">
        <authorList>
            <person name="Cecchin M."/>
            <person name="Marcolungo L."/>
            <person name="Rossato M."/>
            <person name="Girolomoni L."/>
            <person name="Cosentino E."/>
            <person name="Cuine S."/>
            <person name="Li-Beisson Y."/>
            <person name="Delledonne M."/>
            <person name="Ballottari M."/>
        </authorList>
    </citation>
    <scope>NUCLEOTIDE SEQUENCE</scope>
    <source>
        <strain evidence="3">211/11P</strain>
        <tissue evidence="3">Whole cell</tissue>
    </source>
</reference>
<comment type="caution">
    <text evidence="3">The sequence shown here is derived from an EMBL/GenBank/DDBJ whole genome shotgun (WGS) entry which is preliminary data.</text>
</comment>
<feature type="chain" id="PRO_5039262198" evidence="2">
    <location>
        <begin position="19"/>
        <end position="182"/>
    </location>
</feature>
<protein>
    <submittedName>
        <fullName evidence="3">Uncharacterized protein</fullName>
    </submittedName>
</protein>
<evidence type="ECO:0000256" key="2">
    <source>
        <dbReference type="SAM" id="SignalP"/>
    </source>
</evidence>
<keyword evidence="4" id="KW-1185">Reference proteome</keyword>
<reference evidence="3" key="1">
    <citation type="journal article" date="2019" name="Plant J.">
        <title>Chlorella vulgaris genome assembly and annotation reveals the molecular basis for metabolic acclimation to high light conditions.</title>
        <authorList>
            <person name="Cecchin M."/>
            <person name="Marcolungo L."/>
            <person name="Rossato M."/>
            <person name="Girolomoni L."/>
            <person name="Cosentino E."/>
            <person name="Cuine S."/>
            <person name="Li-Beisson Y."/>
            <person name="Delledonne M."/>
            <person name="Ballottari M."/>
        </authorList>
    </citation>
    <scope>NUCLEOTIDE SEQUENCE</scope>
    <source>
        <strain evidence="3">211/11P</strain>
    </source>
</reference>
<evidence type="ECO:0000256" key="1">
    <source>
        <dbReference type="SAM" id="MobiDB-lite"/>
    </source>
</evidence>
<dbReference type="AlphaFoldDB" id="A0A9D4TU86"/>
<feature type="compositionally biased region" description="Basic and acidic residues" evidence="1">
    <location>
        <begin position="169"/>
        <end position="182"/>
    </location>
</feature>
<feature type="region of interest" description="Disordered" evidence="1">
    <location>
        <begin position="144"/>
        <end position="182"/>
    </location>
</feature>
<keyword evidence="2" id="KW-0732">Signal</keyword>
<dbReference type="Proteomes" id="UP001055712">
    <property type="component" value="Unassembled WGS sequence"/>
</dbReference>
<organism evidence="3 4">
    <name type="scientific">Chlorella vulgaris</name>
    <name type="common">Green alga</name>
    <dbReference type="NCBI Taxonomy" id="3077"/>
    <lineage>
        <taxon>Eukaryota</taxon>
        <taxon>Viridiplantae</taxon>
        <taxon>Chlorophyta</taxon>
        <taxon>core chlorophytes</taxon>
        <taxon>Trebouxiophyceae</taxon>
        <taxon>Chlorellales</taxon>
        <taxon>Chlorellaceae</taxon>
        <taxon>Chlorella clade</taxon>
        <taxon>Chlorella</taxon>
    </lineage>
</organism>
<dbReference type="OrthoDB" id="510665at2759"/>
<accession>A0A9D4TU86</accession>
<name>A0A9D4TU86_CHLVU</name>
<proteinExistence type="predicted"/>